<organism evidence="2 3">
    <name type="scientific">Flavobacterium succinicans</name>
    <dbReference type="NCBI Taxonomy" id="29536"/>
    <lineage>
        <taxon>Bacteria</taxon>
        <taxon>Pseudomonadati</taxon>
        <taxon>Bacteroidota</taxon>
        <taxon>Flavobacteriia</taxon>
        <taxon>Flavobacteriales</taxon>
        <taxon>Flavobacteriaceae</taxon>
        <taxon>Flavobacterium</taxon>
    </lineage>
</organism>
<sequence>MGIFLVQILLGFIGLVFVFFSILEPIYVFFYNKPLLVHWHLFPTPIAEEQRSFLSLNFPFYVRLSPSKKRVFEHRINKFIEKYEFIGHEINITEEMRLLVAGTYVMLTFGMRHYLSDLFHKILVYPTVYYSTLNDLYHKGEFNPRMKTVVFSWTDFLSGHGVASDNINLGLHEFTHVLHFHCLKKNDVNSVIFQDEFEAILTIFKTPHLIQAINDKAYFRKYAYENQFEFISVLLEHFFETPKDFEKNHPTLYGHVKRMINYNEKYFIA</sequence>
<dbReference type="PANTHER" id="PTHR30164:SF2">
    <property type="entry name" value="PROTEIN MTFA"/>
    <property type="match status" value="1"/>
</dbReference>
<dbReference type="eggNOG" id="COG3228">
    <property type="taxonomic scope" value="Bacteria"/>
</dbReference>
<evidence type="ECO:0000256" key="1">
    <source>
        <dbReference type="SAM" id="Phobius"/>
    </source>
</evidence>
<dbReference type="STRING" id="29536.FLB_27130"/>
<dbReference type="SUPFAM" id="SSF55486">
    <property type="entry name" value="Metalloproteases ('zincins'), catalytic domain"/>
    <property type="match status" value="1"/>
</dbReference>
<evidence type="ECO:0000313" key="3">
    <source>
        <dbReference type="Proteomes" id="UP000182961"/>
    </source>
</evidence>
<feature type="transmembrane region" description="Helical" evidence="1">
    <location>
        <begin position="6"/>
        <end position="30"/>
    </location>
</feature>
<reference evidence="3" key="1">
    <citation type="submission" date="2016-10" db="EMBL/GenBank/DDBJ databases">
        <authorList>
            <person name="Varghese N."/>
            <person name="Submissions S."/>
        </authorList>
    </citation>
    <scope>NUCLEOTIDE SEQUENCE [LARGE SCALE GENOMIC DNA]</scope>
    <source>
        <strain evidence="3">DSM 4002</strain>
    </source>
</reference>
<keyword evidence="3" id="KW-1185">Reference proteome</keyword>
<dbReference type="Pfam" id="PF06167">
    <property type="entry name" value="Peptidase_M90"/>
    <property type="match status" value="1"/>
</dbReference>
<keyword evidence="1" id="KW-1133">Transmembrane helix</keyword>
<keyword evidence="1" id="KW-0812">Transmembrane</keyword>
<dbReference type="EMBL" id="FOUT01000014">
    <property type="protein sequence ID" value="SFN46872.1"/>
    <property type="molecule type" value="Genomic_DNA"/>
</dbReference>
<dbReference type="InterPro" id="IPR010384">
    <property type="entry name" value="MtfA_fam"/>
</dbReference>
<protein>
    <recommendedName>
        <fullName evidence="4">Zinc-dependent peptidase</fullName>
    </recommendedName>
</protein>
<dbReference type="Proteomes" id="UP000182961">
    <property type="component" value="Unassembled WGS sequence"/>
</dbReference>
<evidence type="ECO:0008006" key="4">
    <source>
        <dbReference type="Google" id="ProtNLM"/>
    </source>
</evidence>
<accession>A0A1I4Z997</accession>
<dbReference type="GO" id="GO:0005829">
    <property type="term" value="C:cytosol"/>
    <property type="evidence" value="ECO:0007669"/>
    <property type="project" value="TreeGrafter"/>
</dbReference>
<dbReference type="GO" id="GO:0004177">
    <property type="term" value="F:aminopeptidase activity"/>
    <property type="evidence" value="ECO:0007669"/>
    <property type="project" value="TreeGrafter"/>
</dbReference>
<dbReference type="RefSeq" id="WP_024982300.1">
    <property type="nucleotide sequence ID" value="NZ_CBCRUM010000020.1"/>
</dbReference>
<evidence type="ECO:0000313" key="2">
    <source>
        <dbReference type="EMBL" id="SFN46872.1"/>
    </source>
</evidence>
<proteinExistence type="predicted"/>
<dbReference type="CDD" id="cd20170">
    <property type="entry name" value="Peptidase_M90-like"/>
    <property type="match status" value="1"/>
</dbReference>
<keyword evidence="1" id="KW-0472">Membrane</keyword>
<dbReference type="PANTHER" id="PTHR30164">
    <property type="entry name" value="MTFA PEPTIDASE"/>
    <property type="match status" value="1"/>
</dbReference>
<dbReference type="AlphaFoldDB" id="A0A1I4Z997"/>
<name>A0A1I4Z997_9FLAO</name>
<dbReference type="Gene3D" id="1.10.472.150">
    <property type="entry name" value="Glucose-regulated metallo-peptidase M90, N-terminal domain"/>
    <property type="match status" value="1"/>
</dbReference>
<gene>
    <name evidence="2" type="ORF">SAMN05444143_11438</name>
</gene>
<dbReference type="InterPro" id="IPR042252">
    <property type="entry name" value="MtfA_N"/>
</dbReference>